<feature type="chain" id="PRO_5044784034" description="Ribosomal RNA small subunit methyltransferase G" evidence="5">
    <location>
        <begin position="21"/>
        <end position="542"/>
    </location>
</feature>
<protein>
    <recommendedName>
        <fullName evidence="8">Ribosomal RNA small subunit methyltransferase G</fullName>
    </recommendedName>
</protein>
<evidence type="ECO:0000256" key="4">
    <source>
        <dbReference type="SAM" id="MobiDB-lite"/>
    </source>
</evidence>
<keyword evidence="5" id="KW-0732">Signal</keyword>
<dbReference type="AlphaFoldDB" id="A0ABD3MNP0"/>
<feature type="compositionally biased region" description="Gly residues" evidence="4">
    <location>
        <begin position="455"/>
        <end position="464"/>
    </location>
</feature>
<name>A0ABD3MNP0_9STRA</name>
<comment type="caution">
    <text evidence="6">The sequence shown here is derived from an EMBL/GenBank/DDBJ whole genome shotgun (WGS) entry which is preliminary data.</text>
</comment>
<dbReference type="PANTHER" id="PTHR31760">
    <property type="entry name" value="S-ADENOSYL-L-METHIONINE-DEPENDENT METHYLTRANSFERASES SUPERFAMILY PROTEIN"/>
    <property type="match status" value="1"/>
</dbReference>
<dbReference type="InterPro" id="IPR029063">
    <property type="entry name" value="SAM-dependent_MTases_sf"/>
</dbReference>
<dbReference type="Pfam" id="PF02527">
    <property type="entry name" value="GidB"/>
    <property type="match status" value="1"/>
</dbReference>
<evidence type="ECO:0000256" key="2">
    <source>
        <dbReference type="ARBA" id="ARBA00022552"/>
    </source>
</evidence>
<keyword evidence="7" id="KW-1185">Reference proteome</keyword>
<dbReference type="HAMAP" id="MF_00074">
    <property type="entry name" value="16SrRNA_methyltr_G"/>
    <property type="match status" value="1"/>
</dbReference>
<sequence length="542" mass="58616">MKTTIMSMAFVILFSSSNNARRHAAMMRPSFVVAFSGIVVPGPSSSSSSSSSSSRRRQLRQPPPRPMTTTTTIVIAESSSSSSSSSCRSSRRSSSFPPIGLRSTTTTGEGDYDHDDDALASVDDIDKDIDLDDIDEDDIGDVDPYSSEAKGDLCKFYEHHGLGDPDDARVAYVKLIRLTELVLSWNERLNLVSRRDCTASVVYNRHVLPSVALLPLIVGGDNTRMATMSLSMSNDDDETSSSSYRNNNNYNNTTTTTNDVVVEVVDVGTGGGFPGLPLAMLLPHLHFTLVDSVKKKLVAVSEMISDLDLSNVRVHCGRVESMGGRDHLGRYDVILGRSVTALPRFCGWVSHLVRRERRKVEGKEECYGDEGDGEGGGTTTTRWGGAGKESVVVGGGSGGGRLIYIIGGELDDVVRSRVVRDVPIDELLVRRRSTSDKRALVFGARDVIEIARLSGGGAEEGGGAARREGRGPATTPPRPRRPFSPGRGKGLAERGGRTRNVVGGDNVVGGGKNDKPARGAWSERRNDVKKQRGYDNFRRYES</sequence>
<dbReference type="SUPFAM" id="SSF53335">
    <property type="entry name" value="S-adenosyl-L-methionine-dependent methyltransferases"/>
    <property type="match status" value="1"/>
</dbReference>
<feature type="compositionally biased region" description="Basic and acidic residues" evidence="4">
    <location>
        <begin position="512"/>
        <end position="542"/>
    </location>
</feature>
<evidence type="ECO:0008006" key="8">
    <source>
        <dbReference type="Google" id="ProtNLM"/>
    </source>
</evidence>
<feature type="compositionally biased region" description="Low complexity" evidence="4">
    <location>
        <begin position="67"/>
        <end position="98"/>
    </location>
</feature>
<feature type="signal peptide" evidence="5">
    <location>
        <begin position="1"/>
        <end position="20"/>
    </location>
</feature>
<gene>
    <name evidence="6" type="ORF">ACHAW5_008276</name>
</gene>
<dbReference type="InterPro" id="IPR003682">
    <property type="entry name" value="rRNA_ssu_MeTfrase_G"/>
</dbReference>
<feature type="region of interest" description="Disordered" evidence="4">
    <location>
        <begin position="455"/>
        <end position="542"/>
    </location>
</feature>
<keyword evidence="1" id="KW-0963">Cytoplasm</keyword>
<evidence type="ECO:0000313" key="6">
    <source>
        <dbReference type="EMBL" id="KAL3765619.1"/>
    </source>
</evidence>
<dbReference type="Proteomes" id="UP001530315">
    <property type="component" value="Unassembled WGS sequence"/>
</dbReference>
<organism evidence="6 7">
    <name type="scientific">Stephanodiscus triporus</name>
    <dbReference type="NCBI Taxonomy" id="2934178"/>
    <lineage>
        <taxon>Eukaryota</taxon>
        <taxon>Sar</taxon>
        <taxon>Stramenopiles</taxon>
        <taxon>Ochrophyta</taxon>
        <taxon>Bacillariophyta</taxon>
        <taxon>Coscinodiscophyceae</taxon>
        <taxon>Thalassiosirophycidae</taxon>
        <taxon>Stephanodiscales</taxon>
        <taxon>Stephanodiscaceae</taxon>
        <taxon>Stephanodiscus</taxon>
    </lineage>
</organism>
<dbReference type="EMBL" id="JALLAZ020001747">
    <property type="protein sequence ID" value="KAL3765619.1"/>
    <property type="molecule type" value="Genomic_DNA"/>
</dbReference>
<evidence type="ECO:0000256" key="1">
    <source>
        <dbReference type="ARBA" id="ARBA00022490"/>
    </source>
</evidence>
<feature type="region of interest" description="Disordered" evidence="4">
    <location>
        <begin position="365"/>
        <end position="389"/>
    </location>
</feature>
<proteinExistence type="inferred from homology"/>
<keyword evidence="2" id="KW-0698">rRNA processing</keyword>
<dbReference type="GO" id="GO:0006364">
    <property type="term" value="P:rRNA processing"/>
    <property type="evidence" value="ECO:0007669"/>
    <property type="project" value="UniProtKB-KW"/>
</dbReference>
<dbReference type="Gene3D" id="3.40.50.150">
    <property type="entry name" value="Vaccinia Virus protein VP39"/>
    <property type="match status" value="1"/>
</dbReference>
<feature type="region of interest" description="Disordered" evidence="4">
    <location>
        <begin position="42"/>
        <end position="119"/>
    </location>
</feature>
<feature type="compositionally biased region" description="Acidic residues" evidence="4">
    <location>
        <begin position="110"/>
        <end position="119"/>
    </location>
</feature>
<feature type="compositionally biased region" description="Low complexity" evidence="4">
    <location>
        <begin position="379"/>
        <end position="389"/>
    </location>
</feature>
<accession>A0ABD3MNP0</accession>
<feature type="region of interest" description="Disordered" evidence="4">
    <location>
        <begin position="231"/>
        <end position="252"/>
    </location>
</feature>
<keyword evidence="3" id="KW-0808">Transferase</keyword>
<evidence type="ECO:0000256" key="5">
    <source>
        <dbReference type="SAM" id="SignalP"/>
    </source>
</evidence>
<evidence type="ECO:0000256" key="3">
    <source>
        <dbReference type="ARBA" id="ARBA00022679"/>
    </source>
</evidence>
<evidence type="ECO:0000313" key="7">
    <source>
        <dbReference type="Proteomes" id="UP001530315"/>
    </source>
</evidence>
<dbReference type="PANTHER" id="PTHR31760:SF0">
    <property type="entry name" value="S-ADENOSYL-L-METHIONINE-DEPENDENT METHYLTRANSFERASES SUPERFAMILY PROTEIN"/>
    <property type="match status" value="1"/>
</dbReference>
<feature type="compositionally biased region" description="Low complexity" evidence="4">
    <location>
        <begin position="42"/>
        <end position="53"/>
    </location>
</feature>
<dbReference type="GO" id="GO:0016740">
    <property type="term" value="F:transferase activity"/>
    <property type="evidence" value="ECO:0007669"/>
    <property type="project" value="UniProtKB-KW"/>
</dbReference>
<reference evidence="6 7" key="1">
    <citation type="submission" date="2024-10" db="EMBL/GenBank/DDBJ databases">
        <title>Updated reference genomes for cyclostephanoid diatoms.</title>
        <authorList>
            <person name="Roberts W.R."/>
            <person name="Alverson A.J."/>
        </authorList>
    </citation>
    <scope>NUCLEOTIDE SEQUENCE [LARGE SCALE GENOMIC DNA]</scope>
    <source>
        <strain evidence="6 7">AJA276-08</strain>
    </source>
</reference>